<keyword evidence="7 13" id="KW-0418">Kinase</keyword>
<dbReference type="PROSITE" id="PS50109">
    <property type="entry name" value="HIS_KIN"/>
    <property type="match status" value="1"/>
</dbReference>
<feature type="domain" description="Histidine kinase" evidence="12">
    <location>
        <begin position="126"/>
        <end position="331"/>
    </location>
</feature>
<dbReference type="InterPro" id="IPR050351">
    <property type="entry name" value="BphY/WalK/GraS-like"/>
</dbReference>
<evidence type="ECO:0000256" key="11">
    <source>
        <dbReference type="SAM" id="Phobius"/>
    </source>
</evidence>
<dbReference type="InterPro" id="IPR003594">
    <property type="entry name" value="HATPase_dom"/>
</dbReference>
<evidence type="ECO:0000256" key="7">
    <source>
        <dbReference type="ARBA" id="ARBA00022777"/>
    </source>
</evidence>
<evidence type="ECO:0000256" key="1">
    <source>
        <dbReference type="ARBA" id="ARBA00000085"/>
    </source>
</evidence>
<evidence type="ECO:0000256" key="8">
    <source>
        <dbReference type="ARBA" id="ARBA00022989"/>
    </source>
</evidence>
<keyword evidence="4" id="KW-1003">Cell membrane</keyword>
<gene>
    <name evidence="13" type="ORF">OBO34_05765</name>
</gene>
<dbReference type="PRINTS" id="PR00344">
    <property type="entry name" value="BCTRLSENSOR"/>
</dbReference>
<comment type="caution">
    <text evidence="13">The sequence shown here is derived from an EMBL/GenBank/DDBJ whole genome shotgun (WGS) entry which is preliminary data.</text>
</comment>
<dbReference type="AlphaFoldDB" id="A0A9J6QPG0"/>
<feature type="transmembrane region" description="Helical" evidence="11">
    <location>
        <begin position="37"/>
        <end position="55"/>
    </location>
</feature>
<dbReference type="InterPro" id="IPR004358">
    <property type="entry name" value="Sig_transdc_His_kin-like_C"/>
</dbReference>
<dbReference type="InterPro" id="IPR005467">
    <property type="entry name" value="His_kinase_dom"/>
</dbReference>
<dbReference type="GO" id="GO:0000155">
    <property type="term" value="F:phosphorelay sensor kinase activity"/>
    <property type="evidence" value="ECO:0007669"/>
    <property type="project" value="TreeGrafter"/>
</dbReference>
<protein>
    <recommendedName>
        <fullName evidence="3">histidine kinase</fullName>
        <ecNumber evidence="3">2.7.13.3</ecNumber>
    </recommendedName>
</protein>
<evidence type="ECO:0000313" key="13">
    <source>
        <dbReference type="EMBL" id="MCU7377858.1"/>
    </source>
</evidence>
<keyword evidence="6 11" id="KW-0812">Transmembrane</keyword>
<evidence type="ECO:0000313" key="14">
    <source>
        <dbReference type="Proteomes" id="UP001065549"/>
    </source>
</evidence>
<evidence type="ECO:0000256" key="4">
    <source>
        <dbReference type="ARBA" id="ARBA00022475"/>
    </source>
</evidence>
<dbReference type="SUPFAM" id="SSF55874">
    <property type="entry name" value="ATPase domain of HSP90 chaperone/DNA topoisomerase II/histidine kinase"/>
    <property type="match status" value="1"/>
</dbReference>
<dbReference type="Proteomes" id="UP001065549">
    <property type="component" value="Unassembled WGS sequence"/>
</dbReference>
<evidence type="ECO:0000256" key="10">
    <source>
        <dbReference type="ARBA" id="ARBA00023136"/>
    </source>
</evidence>
<reference evidence="13" key="1">
    <citation type="submission" date="2022-09" db="EMBL/GenBank/DDBJ databases">
        <title>Culturomic study of gut microbiota in children with autism spectrum disorder.</title>
        <authorList>
            <person name="Efimov B.A."/>
            <person name="Chaplin A.V."/>
            <person name="Sokolova S.R."/>
            <person name="Pikina A.P."/>
            <person name="Korzhanova M."/>
            <person name="Belova V."/>
            <person name="Korostin D."/>
        </authorList>
    </citation>
    <scope>NUCLEOTIDE SEQUENCE</scope>
    <source>
        <strain evidence="13">ASD5510</strain>
    </source>
</reference>
<dbReference type="SMART" id="SM00387">
    <property type="entry name" value="HATPase_c"/>
    <property type="match status" value="1"/>
</dbReference>
<proteinExistence type="predicted"/>
<evidence type="ECO:0000259" key="12">
    <source>
        <dbReference type="PROSITE" id="PS50109"/>
    </source>
</evidence>
<keyword evidence="10 11" id="KW-0472">Membrane</keyword>
<keyword evidence="8 11" id="KW-1133">Transmembrane helix</keyword>
<dbReference type="RefSeq" id="WP_148395124.1">
    <property type="nucleotide sequence ID" value="NZ_JAJAGH010000006.1"/>
</dbReference>
<feature type="transmembrane region" description="Helical" evidence="11">
    <location>
        <begin position="12"/>
        <end position="31"/>
    </location>
</feature>
<dbReference type="InterPro" id="IPR036890">
    <property type="entry name" value="HATPase_C_sf"/>
</dbReference>
<dbReference type="EC" id="2.7.13.3" evidence="3"/>
<evidence type="ECO:0000256" key="2">
    <source>
        <dbReference type="ARBA" id="ARBA00004651"/>
    </source>
</evidence>
<accession>A0A9J6QPG0</accession>
<organism evidence="13 14">
    <name type="scientific">Hominibacterium faecale</name>
    <dbReference type="NCBI Taxonomy" id="2839743"/>
    <lineage>
        <taxon>Bacteria</taxon>
        <taxon>Bacillati</taxon>
        <taxon>Bacillota</taxon>
        <taxon>Clostridia</taxon>
        <taxon>Peptostreptococcales</taxon>
        <taxon>Anaerovoracaceae</taxon>
        <taxon>Hominibacterium</taxon>
    </lineage>
</organism>
<dbReference type="PANTHER" id="PTHR45453">
    <property type="entry name" value="PHOSPHATE REGULON SENSOR PROTEIN PHOR"/>
    <property type="match status" value="1"/>
</dbReference>
<evidence type="ECO:0000256" key="6">
    <source>
        <dbReference type="ARBA" id="ARBA00022692"/>
    </source>
</evidence>
<dbReference type="GO" id="GO:0004721">
    <property type="term" value="F:phosphoprotein phosphatase activity"/>
    <property type="evidence" value="ECO:0007669"/>
    <property type="project" value="TreeGrafter"/>
</dbReference>
<dbReference type="PANTHER" id="PTHR45453:SF2">
    <property type="entry name" value="HISTIDINE KINASE"/>
    <property type="match status" value="1"/>
</dbReference>
<comment type="catalytic activity">
    <reaction evidence="1">
        <text>ATP + protein L-histidine = ADP + protein N-phospho-L-histidine.</text>
        <dbReference type="EC" id="2.7.13.3"/>
    </reaction>
</comment>
<keyword evidence="14" id="KW-1185">Reference proteome</keyword>
<evidence type="ECO:0000256" key="9">
    <source>
        <dbReference type="ARBA" id="ARBA00023012"/>
    </source>
</evidence>
<keyword evidence="9" id="KW-0902">Two-component regulatory system</keyword>
<comment type="subcellular location">
    <subcellularLocation>
        <location evidence="2">Cell membrane</location>
        <topology evidence="2">Multi-pass membrane protein</topology>
    </subcellularLocation>
</comment>
<dbReference type="EMBL" id="JAOSHN010000002">
    <property type="protein sequence ID" value="MCU7377858.1"/>
    <property type="molecule type" value="Genomic_DNA"/>
</dbReference>
<keyword evidence="5" id="KW-0808">Transferase</keyword>
<dbReference type="GO" id="GO:0005886">
    <property type="term" value="C:plasma membrane"/>
    <property type="evidence" value="ECO:0007669"/>
    <property type="project" value="UniProtKB-SubCell"/>
</dbReference>
<evidence type="ECO:0000256" key="5">
    <source>
        <dbReference type="ARBA" id="ARBA00022679"/>
    </source>
</evidence>
<sequence>MNFNTYLKEKGMRIFFFLCIYALAGCFLYATGTGLPAICLIEIIFLMTGCGMLFFDYVKKVRFYQEVASTIHVFSENTGLMELPMEPDFWDGKIVHNILEQLKTDYNDQMAAQMGQNREYRQYIESWVHEIKLPIAAAQMLVTNYPSRETASIGEELQKIEAYVQQALYYARSEGVEKDYLISPISLKDLVLKELADCARDMLEANIRPAAENLDYQILADSKWCGFILRQILSNSIKYRSKMDGMIRLTAKEEGSCIWLSIFDNGIGISEKDMERIFEKGFTGENGRKYGSSTGMGLYLCKKLCDKMEMKLNIHSVQGKGTEVRIGFVKA</sequence>
<name>A0A9J6QPG0_9FIRM</name>
<evidence type="ECO:0000256" key="3">
    <source>
        <dbReference type="ARBA" id="ARBA00012438"/>
    </source>
</evidence>
<dbReference type="Pfam" id="PF02518">
    <property type="entry name" value="HATPase_c"/>
    <property type="match status" value="1"/>
</dbReference>
<dbReference type="Gene3D" id="3.30.565.10">
    <property type="entry name" value="Histidine kinase-like ATPase, C-terminal domain"/>
    <property type="match status" value="1"/>
</dbReference>
<dbReference type="GO" id="GO:0016036">
    <property type="term" value="P:cellular response to phosphate starvation"/>
    <property type="evidence" value="ECO:0007669"/>
    <property type="project" value="TreeGrafter"/>
</dbReference>